<proteinExistence type="inferred from homology"/>
<evidence type="ECO:0000256" key="3">
    <source>
        <dbReference type="ARBA" id="ARBA00023027"/>
    </source>
</evidence>
<evidence type="ECO:0000256" key="1">
    <source>
        <dbReference type="ARBA" id="ARBA00009752"/>
    </source>
</evidence>
<evidence type="ECO:0000313" key="12">
    <source>
        <dbReference type="EMBL" id="KAJ1178378.1"/>
    </source>
</evidence>
<dbReference type="SUPFAM" id="SSF52200">
    <property type="entry name" value="Toll/Interleukin receptor TIR domain"/>
    <property type="match status" value="1"/>
</dbReference>
<keyword evidence="2" id="KW-0378">Hydrolase</keyword>
<keyword evidence="8" id="KW-0812">Transmembrane</keyword>
<evidence type="ECO:0000256" key="2">
    <source>
        <dbReference type="ARBA" id="ARBA00022801"/>
    </source>
</evidence>
<sequence length="557" mass="62857">MQRRGCAFHSTLVWLFLARFVPWTGAPSVGGRPPVRTDRTAASCVDADRFYDHTVWTVQEPINHLFCPLDLESLDLLRAYPDFDLQWSKDCLPLALGGEGARLSAELLDDGTAFLTFQHLRAEDAGNYTCTLHMGTQPQVSFTTRLTMAANPCSVPPEFLSPHLGKQSLDPIMGEHLSLNCTARQQVSRQCALPTLQWLKDGVALDSDSPYTSLDNVWLNNDASETFLSSVLHVNITREEDFGTFTCFVQNSTASFTLNQTEPTGHVAAILFALTVLGLLLIGGLLYVKCRLNAKLWYRNKYGDVEMNDGKLYDAYVSYSTASDDKKFANFILKPHLENRYGYKLFLDDKDILPGSEPSAELIMNISRCRRLIVVLSQAYLEQEWCTNNFREGLWRLMELSKKPTFIVFESQYRELPYPAIHLLKQYKRALSFLVWRPGCMTPSSDFWKELCLAMPRKLSYRTGPLADPQTQRQEDKDPMLILGTSYLEGSVDPDLEGDLGVRGATFREPAPRMAVAPRPPASEADPERCDIDISDLGSRNYGVRTDFYCLVTEEDI</sequence>
<feature type="signal peptide" evidence="9">
    <location>
        <begin position="1"/>
        <end position="26"/>
    </location>
</feature>
<feature type="domain" description="TIR" evidence="10">
    <location>
        <begin position="311"/>
        <end position="455"/>
    </location>
</feature>
<dbReference type="SUPFAM" id="SSF48726">
    <property type="entry name" value="Immunoglobulin"/>
    <property type="match status" value="2"/>
</dbReference>
<evidence type="ECO:0000313" key="13">
    <source>
        <dbReference type="Proteomes" id="UP001066276"/>
    </source>
</evidence>
<dbReference type="InterPro" id="IPR035897">
    <property type="entry name" value="Toll_tir_struct_dom_sf"/>
</dbReference>
<keyword evidence="4" id="KW-1015">Disulfide bond</keyword>
<feature type="domain" description="Ig-like" evidence="11">
    <location>
        <begin position="157"/>
        <end position="259"/>
    </location>
</feature>
<dbReference type="GO" id="GO:0016787">
    <property type="term" value="F:hydrolase activity"/>
    <property type="evidence" value="ECO:0007669"/>
    <property type="project" value="UniProtKB-KW"/>
</dbReference>
<reference evidence="12" key="1">
    <citation type="journal article" date="2022" name="bioRxiv">
        <title>Sequencing and chromosome-scale assembly of the giantPleurodeles waltlgenome.</title>
        <authorList>
            <person name="Brown T."/>
            <person name="Elewa A."/>
            <person name="Iarovenko S."/>
            <person name="Subramanian E."/>
            <person name="Araus A.J."/>
            <person name="Petzold A."/>
            <person name="Susuki M."/>
            <person name="Suzuki K.-i.T."/>
            <person name="Hayashi T."/>
            <person name="Toyoda A."/>
            <person name="Oliveira C."/>
            <person name="Osipova E."/>
            <person name="Leigh N.D."/>
            <person name="Simon A."/>
            <person name="Yun M.H."/>
        </authorList>
    </citation>
    <scope>NUCLEOTIDE SEQUENCE</scope>
    <source>
        <strain evidence="12">20211129_DDA</strain>
        <tissue evidence="12">Liver</tissue>
    </source>
</reference>
<comment type="similarity">
    <text evidence="1">Belongs to the interleukin-1 receptor family.</text>
</comment>
<dbReference type="InterPro" id="IPR007110">
    <property type="entry name" value="Ig-like_dom"/>
</dbReference>
<feature type="chain" id="PRO_5043372738" description="Single Ig IL-1-related receptor" evidence="9">
    <location>
        <begin position="27"/>
        <end position="557"/>
    </location>
</feature>
<dbReference type="InterPro" id="IPR036179">
    <property type="entry name" value="Ig-like_dom_sf"/>
</dbReference>
<evidence type="ECO:0000256" key="5">
    <source>
        <dbReference type="ARBA" id="ARBA00023180"/>
    </source>
</evidence>
<feature type="region of interest" description="Disordered" evidence="7">
    <location>
        <begin position="511"/>
        <end position="530"/>
    </location>
</feature>
<evidence type="ECO:0000256" key="4">
    <source>
        <dbReference type="ARBA" id="ARBA00023157"/>
    </source>
</evidence>
<keyword evidence="3" id="KW-0520">NAD</keyword>
<keyword evidence="13" id="KW-1185">Reference proteome</keyword>
<dbReference type="PANTHER" id="PTHR11890">
    <property type="entry name" value="INTERLEUKIN-1 RECEPTOR FAMILY MEMBER"/>
    <property type="match status" value="1"/>
</dbReference>
<evidence type="ECO:0000256" key="6">
    <source>
        <dbReference type="ARBA" id="ARBA00023319"/>
    </source>
</evidence>
<dbReference type="EMBL" id="JANPWB010000006">
    <property type="protein sequence ID" value="KAJ1178378.1"/>
    <property type="molecule type" value="Genomic_DNA"/>
</dbReference>
<evidence type="ECO:0000256" key="8">
    <source>
        <dbReference type="SAM" id="Phobius"/>
    </source>
</evidence>
<keyword evidence="5" id="KW-0325">Glycoprotein</keyword>
<evidence type="ECO:0008006" key="14">
    <source>
        <dbReference type="Google" id="ProtNLM"/>
    </source>
</evidence>
<name>A0AAV7TPN8_PLEWA</name>
<dbReference type="PRINTS" id="PR01537">
    <property type="entry name" value="INTRLKN1R1F"/>
</dbReference>
<accession>A0AAV7TPN8</accession>
<keyword evidence="6" id="KW-0393">Immunoglobulin domain</keyword>
<evidence type="ECO:0000259" key="10">
    <source>
        <dbReference type="PROSITE" id="PS50104"/>
    </source>
</evidence>
<keyword evidence="9" id="KW-0732">Signal</keyword>
<dbReference type="Gene3D" id="2.60.40.10">
    <property type="entry name" value="Immunoglobulins"/>
    <property type="match status" value="2"/>
</dbReference>
<dbReference type="InterPro" id="IPR003599">
    <property type="entry name" value="Ig_sub"/>
</dbReference>
<dbReference type="Gene3D" id="3.40.50.10140">
    <property type="entry name" value="Toll/interleukin-1 receptor homology (TIR) domain"/>
    <property type="match status" value="1"/>
</dbReference>
<dbReference type="InterPro" id="IPR013783">
    <property type="entry name" value="Ig-like_fold"/>
</dbReference>
<evidence type="ECO:0000259" key="11">
    <source>
        <dbReference type="PROSITE" id="PS50835"/>
    </source>
</evidence>
<dbReference type="InterPro" id="IPR000157">
    <property type="entry name" value="TIR_dom"/>
</dbReference>
<dbReference type="Proteomes" id="UP001066276">
    <property type="component" value="Chromosome 3_2"/>
</dbReference>
<dbReference type="Pfam" id="PF01582">
    <property type="entry name" value="TIR"/>
    <property type="match status" value="1"/>
</dbReference>
<gene>
    <name evidence="12" type="ORF">NDU88_003624</name>
</gene>
<dbReference type="SMART" id="SM00255">
    <property type="entry name" value="TIR"/>
    <property type="match status" value="1"/>
</dbReference>
<comment type="caution">
    <text evidence="12">The sequence shown here is derived from an EMBL/GenBank/DDBJ whole genome shotgun (WGS) entry which is preliminary data.</text>
</comment>
<keyword evidence="8" id="KW-0472">Membrane</keyword>
<dbReference type="SMART" id="SM00409">
    <property type="entry name" value="IG"/>
    <property type="match status" value="2"/>
</dbReference>
<dbReference type="PROSITE" id="PS50835">
    <property type="entry name" value="IG_LIKE"/>
    <property type="match status" value="2"/>
</dbReference>
<protein>
    <recommendedName>
        <fullName evidence="14">Single Ig IL-1-related receptor</fullName>
    </recommendedName>
</protein>
<dbReference type="FunFam" id="3.40.50.10140:FF:000011">
    <property type="entry name" value="single Ig IL-1-related receptor isoform X1"/>
    <property type="match status" value="1"/>
</dbReference>
<dbReference type="PROSITE" id="PS50104">
    <property type="entry name" value="TIR"/>
    <property type="match status" value="1"/>
</dbReference>
<dbReference type="InterPro" id="IPR015621">
    <property type="entry name" value="IL-1_rcpt_fam"/>
</dbReference>
<evidence type="ECO:0000256" key="9">
    <source>
        <dbReference type="SAM" id="SignalP"/>
    </source>
</evidence>
<organism evidence="12 13">
    <name type="scientific">Pleurodeles waltl</name>
    <name type="common">Iberian ribbed newt</name>
    <dbReference type="NCBI Taxonomy" id="8319"/>
    <lineage>
        <taxon>Eukaryota</taxon>
        <taxon>Metazoa</taxon>
        <taxon>Chordata</taxon>
        <taxon>Craniata</taxon>
        <taxon>Vertebrata</taxon>
        <taxon>Euteleostomi</taxon>
        <taxon>Amphibia</taxon>
        <taxon>Batrachia</taxon>
        <taxon>Caudata</taxon>
        <taxon>Salamandroidea</taxon>
        <taxon>Salamandridae</taxon>
        <taxon>Pleurodelinae</taxon>
        <taxon>Pleurodeles</taxon>
    </lineage>
</organism>
<dbReference type="PANTHER" id="PTHR11890:SF19">
    <property type="entry name" value="SINGLE IG IL-1-RELATED RECEPTOR"/>
    <property type="match status" value="1"/>
</dbReference>
<dbReference type="AlphaFoldDB" id="A0AAV7TPN8"/>
<dbReference type="GO" id="GO:0007165">
    <property type="term" value="P:signal transduction"/>
    <property type="evidence" value="ECO:0007669"/>
    <property type="project" value="InterPro"/>
</dbReference>
<keyword evidence="8" id="KW-1133">Transmembrane helix</keyword>
<feature type="domain" description="Ig-like" evidence="11">
    <location>
        <begin position="33"/>
        <end position="141"/>
    </location>
</feature>
<feature type="transmembrane region" description="Helical" evidence="8">
    <location>
        <begin position="267"/>
        <end position="288"/>
    </location>
</feature>
<evidence type="ECO:0000256" key="7">
    <source>
        <dbReference type="SAM" id="MobiDB-lite"/>
    </source>
</evidence>